<feature type="binding site" evidence="8">
    <location>
        <begin position="89"/>
        <end position="92"/>
    </location>
    <ligand>
        <name>substrate</name>
    </ligand>
</feature>
<comment type="subcellular location">
    <subcellularLocation>
        <location evidence="8">Cytoplasm</location>
    </subcellularLocation>
</comment>
<dbReference type="SUPFAM" id="SSF56042">
    <property type="entry name" value="PurM C-terminal domain-like"/>
    <property type="match status" value="2"/>
</dbReference>
<feature type="binding site" evidence="8">
    <location>
        <position position="88"/>
    </location>
    <ligand>
        <name>Mg(2+)</name>
        <dbReference type="ChEBI" id="CHEBI:18420"/>
        <label>1</label>
    </ligand>
</feature>
<name>D1C3A7_SPHTD</name>
<evidence type="ECO:0000256" key="1">
    <source>
        <dbReference type="ARBA" id="ARBA00022490"/>
    </source>
</evidence>
<evidence type="ECO:0000256" key="4">
    <source>
        <dbReference type="ARBA" id="ARBA00022741"/>
    </source>
</evidence>
<dbReference type="FunCoup" id="D1C3A7">
    <property type="interactions" value="438"/>
</dbReference>
<dbReference type="Proteomes" id="UP000002027">
    <property type="component" value="Chromosome 1"/>
</dbReference>
<evidence type="ECO:0000256" key="8">
    <source>
        <dbReference type="HAMAP-Rule" id="MF_00420"/>
    </source>
</evidence>
<dbReference type="Gene3D" id="3.90.650.10">
    <property type="entry name" value="PurM-like C-terminal domain"/>
    <property type="match status" value="2"/>
</dbReference>
<dbReference type="NCBIfam" id="TIGR01736">
    <property type="entry name" value="FGAM_synth_II"/>
    <property type="match status" value="1"/>
</dbReference>
<keyword evidence="13" id="KW-1185">Reference proteome</keyword>
<keyword evidence="3 8" id="KW-0479">Metal-binding</keyword>
<dbReference type="InterPro" id="IPR036676">
    <property type="entry name" value="PurM-like_C_sf"/>
</dbReference>
<dbReference type="AlphaFoldDB" id="D1C3A7"/>
<dbReference type="InterPro" id="IPR010074">
    <property type="entry name" value="PRibForGlyAmidine_synth_PurL"/>
</dbReference>
<dbReference type="STRING" id="479434.Sthe_1289"/>
<evidence type="ECO:0000313" key="12">
    <source>
        <dbReference type="EMBL" id="ACZ38724.1"/>
    </source>
</evidence>
<dbReference type="InterPro" id="IPR036921">
    <property type="entry name" value="PurM-like_N_sf"/>
</dbReference>
<dbReference type="HOGENOM" id="CLU_003100_0_1_0"/>
<dbReference type="Pfam" id="PF02769">
    <property type="entry name" value="AIRS_C"/>
    <property type="match status" value="2"/>
</dbReference>
<feature type="binding site" evidence="8">
    <location>
        <position position="532"/>
    </location>
    <ligand>
        <name>ATP</name>
        <dbReference type="ChEBI" id="CHEBI:30616"/>
    </ligand>
</feature>
<dbReference type="GO" id="GO:0005737">
    <property type="term" value="C:cytoplasm"/>
    <property type="evidence" value="ECO:0007669"/>
    <property type="project" value="UniProtKB-SubCell"/>
</dbReference>
<dbReference type="HAMAP" id="MF_00420">
    <property type="entry name" value="PurL_2"/>
    <property type="match status" value="1"/>
</dbReference>
<evidence type="ECO:0000256" key="5">
    <source>
        <dbReference type="ARBA" id="ARBA00022755"/>
    </source>
</evidence>
<dbReference type="CDD" id="cd02204">
    <property type="entry name" value="PurL_repeat2"/>
    <property type="match status" value="1"/>
</dbReference>
<evidence type="ECO:0000256" key="6">
    <source>
        <dbReference type="ARBA" id="ARBA00022840"/>
    </source>
</evidence>
<gene>
    <name evidence="8" type="primary">purL</name>
    <name evidence="12" type="ordered locus">Sthe_1289</name>
</gene>
<dbReference type="PANTHER" id="PTHR43555:SF1">
    <property type="entry name" value="PHOSPHORIBOSYLFORMYLGLYCINAMIDINE SYNTHASE SUBUNIT PURL"/>
    <property type="match status" value="1"/>
</dbReference>
<proteinExistence type="inferred from homology"/>
<dbReference type="Pfam" id="PF18072">
    <property type="entry name" value="FGAR-AT_linker"/>
    <property type="match status" value="1"/>
</dbReference>
<dbReference type="InterPro" id="IPR016188">
    <property type="entry name" value="PurM-like_N"/>
</dbReference>
<dbReference type="GO" id="GO:0005524">
    <property type="term" value="F:ATP binding"/>
    <property type="evidence" value="ECO:0007669"/>
    <property type="project" value="UniProtKB-UniRule"/>
</dbReference>
<dbReference type="NCBIfam" id="NF002290">
    <property type="entry name" value="PRK01213.1"/>
    <property type="match status" value="1"/>
</dbReference>
<dbReference type="Gene3D" id="3.30.1330.10">
    <property type="entry name" value="PurM-like, N-terminal domain"/>
    <property type="match status" value="2"/>
</dbReference>
<keyword evidence="4 8" id="KW-0547">Nucleotide-binding</keyword>
<dbReference type="OrthoDB" id="9804441at2"/>
<keyword evidence="6 8" id="KW-0067">ATP-binding</keyword>
<dbReference type="RefSeq" id="WP_012871771.1">
    <property type="nucleotide sequence ID" value="NC_013523.1"/>
</dbReference>
<evidence type="ECO:0000256" key="7">
    <source>
        <dbReference type="ARBA" id="ARBA00022842"/>
    </source>
</evidence>
<reference evidence="13" key="1">
    <citation type="submission" date="2009-11" db="EMBL/GenBank/DDBJ databases">
        <title>The complete chromosome 1 of Sphaerobacter thermophilus DSM 20745.</title>
        <authorList>
            <person name="Lucas S."/>
            <person name="Copeland A."/>
            <person name="Lapidus A."/>
            <person name="Glavina del Rio T."/>
            <person name="Dalin E."/>
            <person name="Tice H."/>
            <person name="Bruce D."/>
            <person name="Goodwin L."/>
            <person name="Pitluck S."/>
            <person name="Kyrpides N."/>
            <person name="Mavromatis K."/>
            <person name="Ivanova N."/>
            <person name="Mikhailova N."/>
            <person name="LaButti K.M."/>
            <person name="Clum A."/>
            <person name="Sun H.I."/>
            <person name="Brettin T."/>
            <person name="Detter J.C."/>
            <person name="Han C."/>
            <person name="Larimer F."/>
            <person name="Land M."/>
            <person name="Hauser L."/>
            <person name="Markowitz V."/>
            <person name="Cheng J.F."/>
            <person name="Hugenholtz P."/>
            <person name="Woyke T."/>
            <person name="Wu D."/>
            <person name="Steenblock K."/>
            <person name="Schneider S."/>
            <person name="Pukall R."/>
            <person name="Goeker M."/>
            <person name="Klenk H.P."/>
            <person name="Eisen J.A."/>
        </authorList>
    </citation>
    <scope>NUCLEOTIDE SEQUENCE [LARGE SCALE GENOMIC DNA]</scope>
    <source>
        <strain evidence="13">ATCC 49802 / DSM 20745 / S 6022</strain>
    </source>
</reference>
<feature type="active site" description="Proton acceptor" evidence="8">
    <location>
        <position position="90"/>
    </location>
</feature>
<keyword evidence="1 8" id="KW-0963">Cytoplasm</keyword>
<feature type="binding site" evidence="8">
    <location>
        <position position="535"/>
    </location>
    <ligand>
        <name>substrate</name>
    </ligand>
</feature>
<feature type="binding site" evidence="8">
    <location>
        <position position="47"/>
    </location>
    <ligand>
        <name>ATP</name>
        <dbReference type="ChEBI" id="CHEBI:30616"/>
    </ligand>
</feature>
<dbReference type="EMBL" id="CP001823">
    <property type="protein sequence ID" value="ACZ38724.1"/>
    <property type="molecule type" value="Genomic_DNA"/>
</dbReference>
<feature type="binding site" evidence="8">
    <location>
        <position position="261"/>
    </location>
    <ligand>
        <name>Mg(2+)</name>
        <dbReference type="ChEBI" id="CHEBI:18420"/>
        <label>2</label>
    </ligand>
</feature>
<evidence type="ECO:0000259" key="10">
    <source>
        <dbReference type="Pfam" id="PF02769"/>
    </source>
</evidence>
<feature type="binding site" evidence="8">
    <location>
        <begin position="305"/>
        <end position="307"/>
    </location>
    <ligand>
        <name>substrate</name>
    </ligand>
</feature>
<dbReference type="FunFam" id="3.30.1330.10:FF:000004">
    <property type="entry name" value="Phosphoribosylformylglycinamidine synthase subunit PurL"/>
    <property type="match status" value="1"/>
</dbReference>
<feature type="domain" description="PurM-like C-terminal" evidence="10">
    <location>
        <begin position="570"/>
        <end position="710"/>
    </location>
</feature>
<dbReference type="UniPathway" id="UPA00074">
    <property type="reaction ID" value="UER00128"/>
</dbReference>
<sequence>MQVTAELLKEVGLTADEYGLIVEKLGREPTQVELGMFGAMWSEHCGYKNSKPLLKRFPTAGPRVVQGPGENAGAVDIGDGLVAVLKIESHNHPSAVEPYQGAATGVGGIVRDIFTMGARPVALLNSLRFGPLDEPRNRYLFSGVVGGIGGYGNCLGVPTVGGDIYFDPAYSGNPLVNAMCVGIARRDELMRARASGPGNLVLIVGAETGRDGVGGATFASVEDPEASHRGVVQVGNPFLEKLLLEACLEVLKTPHVVAMQDLGAAGLTSSTVEVASRGGVGIEIDVAKVPRRETGMNAYEVMLSESQERMLVVVRPEGLDAVRAIFERHDLRCAVIGEVTDDGLVRVRDGDEVVAEVPATLFTDECPTYVREGVESAKIAELRARDVLAVPDLAESGDLTPAGALLRLLASPNIGSREPVTRTYDSTIMTNTVVPPLAGDAAVIRVKGTTIGLAIKTDCNPRYGYLDPYLGGAHAVAEAARNVSCVGAEPIAVTDCLNFGSPERPEIYYQLSRAIDGMSDACRALGVPVVSGNVSLYNESGSEAILPTPTVGVVGRLADVRRHVGMAFVEGGSVYLVGPLEATLGGSEYLALIHGQVAGAPPSLDLELEAAVQRAVRDAIARGLAAAAHDTSEGGLAVALAESCIAGNVGGRFDVSAVLAANDGRRDVALFGEAASRVLLQAPPGGEDALEAHLRERGVPFQRLGAAGGDGFEIEGHLALPFAEVAQAWRGALA</sequence>
<feature type="domain" description="Phosphoribosylformylglycinamidine synthase linker" evidence="11">
    <location>
        <begin position="9"/>
        <end position="48"/>
    </location>
</feature>
<dbReference type="eggNOG" id="COG0046">
    <property type="taxonomic scope" value="Bacteria"/>
</dbReference>
<dbReference type="SUPFAM" id="SSF55326">
    <property type="entry name" value="PurM N-terminal domain-like"/>
    <property type="match status" value="2"/>
</dbReference>
<feature type="active site" evidence="8">
    <location>
        <position position="44"/>
    </location>
</feature>
<comment type="subunit">
    <text evidence="8">Monomer. Part of the FGAM synthase complex composed of 1 PurL, 1 PurQ and 2 PurS subunits.</text>
</comment>
<feature type="domain" description="PurM-like N-terminal" evidence="9">
    <location>
        <begin position="439"/>
        <end position="556"/>
    </location>
</feature>
<comment type="caution">
    <text evidence="8">Lacks conserved residue(s) required for the propagation of feature annotation.</text>
</comment>
<dbReference type="CDD" id="cd02203">
    <property type="entry name" value="PurL_repeat1"/>
    <property type="match status" value="1"/>
</dbReference>
<accession>D1C3A7</accession>
<dbReference type="GO" id="GO:0006189">
    <property type="term" value="P:'de novo' IMP biosynthetic process"/>
    <property type="evidence" value="ECO:0007669"/>
    <property type="project" value="UniProtKB-UniRule"/>
</dbReference>
<dbReference type="PIRSF" id="PIRSF001587">
    <property type="entry name" value="FGAM_synthase_II"/>
    <property type="match status" value="1"/>
</dbReference>
<feature type="binding site" evidence="8">
    <location>
        <position position="495"/>
    </location>
    <ligand>
        <name>ATP</name>
        <dbReference type="ChEBI" id="CHEBI:30616"/>
    </ligand>
</feature>
<dbReference type="InterPro" id="IPR041609">
    <property type="entry name" value="PurL_linker"/>
</dbReference>
<dbReference type="GO" id="GO:0004642">
    <property type="term" value="F:phosphoribosylformylglycinamidine synthase activity"/>
    <property type="evidence" value="ECO:0007669"/>
    <property type="project" value="UniProtKB-UniRule"/>
</dbReference>
<comment type="pathway">
    <text evidence="8">Purine metabolism; IMP biosynthesis via de novo pathway; 5-amino-1-(5-phospho-D-ribosyl)imidazole from N(2)-formyl-N(1)-(5-phospho-D-ribosyl)glycinamide: step 1/2.</text>
</comment>
<dbReference type="KEGG" id="sti:Sthe_1289"/>
<organism evidence="12 13">
    <name type="scientific">Sphaerobacter thermophilus (strain ATCC 49802 / DSM 20745 / KCCM 41009 / NCIMB 13125 / S 6022)</name>
    <dbReference type="NCBI Taxonomy" id="479434"/>
    <lineage>
        <taxon>Bacteria</taxon>
        <taxon>Pseudomonadati</taxon>
        <taxon>Thermomicrobiota</taxon>
        <taxon>Thermomicrobia</taxon>
        <taxon>Sphaerobacterales</taxon>
        <taxon>Sphaerobacterineae</taxon>
        <taxon>Sphaerobacteraceae</taxon>
        <taxon>Sphaerobacter</taxon>
    </lineage>
</organism>
<keyword evidence="7 8" id="KW-0460">Magnesium</keyword>
<dbReference type="InterPro" id="IPR010918">
    <property type="entry name" value="PurM-like_C_dom"/>
</dbReference>
<dbReference type="EC" id="6.3.5.3" evidence="8"/>
<evidence type="ECO:0000256" key="3">
    <source>
        <dbReference type="ARBA" id="ARBA00022723"/>
    </source>
</evidence>
<keyword evidence="5 8" id="KW-0658">Purine biosynthesis</keyword>
<keyword evidence="2 8" id="KW-0436">Ligase</keyword>
<feature type="domain" description="PurM-like C-terminal" evidence="10">
    <location>
        <begin position="197"/>
        <end position="348"/>
    </location>
</feature>
<feature type="binding site" evidence="8">
    <location>
        <position position="111"/>
    </location>
    <ligand>
        <name>substrate</name>
    </ligand>
</feature>
<comment type="function">
    <text evidence="8">Part of the phosphoribosylformylglycinamidine synthase complex involved in the purines biosynthetic pathway. Catalyzes the ATP-dependent conversion of formylglycinamide ribonucleotide (FGAR) and glutamine to yield formylglycinamidine ribonucleotide (FGAM) and glutamate. The FGAM synthase complex is composed of three subunits. PurQ produces an ammonia molecule by converting glutamine to glutamate. PurL transfers the ammonia molecule to FGAR to form FGAM in an ATP-dependent manner. PurS interacts with PurQ and PurL and is thought to assist in the transfer of the ammonia molecule from PurQ to PurL.</text>
</comment>
<comment type="similarity">
    <text evidence="8">Belongs to the FGAMS family.</text>
</comment>
<reference evidence="12 13" key="2">
    <citation type="journal article" date="2010" name="Stand. Genomic Sci.">
        <title>Complete genome sequence of Desulfohalobium retbaense type strain (HR(100)).</title>
        <authorList>
            <person name="Spring S."/>
            <person name="Nolan M."/>
            <person name="Lapidus A."/>
            <person name="Glavina Del Rio T."/>
            <person name="Copeland A."/>
            <person name="Tice H."/>
            <person name="Cheng J.F."/>
            <person name="Lucas S."/>
            <person name="Land M."/>
            <person name="Chen F."/>
            <person name="Bruce D."/>
            <person name="Goodwin L."/>
            <person name="Pitluck S."/>
            <person name="Ivanova N."/>
            <person name="Mavromatis K."/>
            <person name="Mikhailova N."/>
            <person name="Pati A."/>
            <person name="Chen A."/>
            <person name="Palaniappan K."/>
            <person name="Hauser L."/>
            <person name="Chang Y.J."/>
            <person name="Jeffries C.D."/>
            <person name="Munk C."/>
            <person name="Kiss H."/>
            <person name="Chain P."/>
            <person name="Han C."/>
            <person name="Brettin T."/>
            <person name="Detter J.C."/>
            <person name="Schuler E."/>
            <person name="Goker M."/>
            <person name="Rohde M."/>
            <person name="Bristow J."/>
            <person name="Eisen J.A."/>
            <person name="Markowitz V."/>
            <person name="Hugenholtz P."/>
            <person name="Kyrpides N.C."/>
            <person name="Klenk H.P."/>
        </authorList>
    </citation>
    <scope>NUCLEOTIDE SEQUENCE [LARGE SCALE GENOMIC DNA]</scope>
    <source>
        <strain evidence="13">ATCC 49802 / DSM 20745 / S 6022</strain>
    </source>
</reference>
<evidence type="ECO:0000313" key="13">
    <source>
        <dbReference type="Proteomes" id="UP000002027"/>
    </source>
</evidence>
<comment type="catalytic activity">
    <reaction evidence="8">
        <text>N(2)-formyl-N(1)-(5-phospho-beta-D-ribosyl)glycinamide + L-glutamine + ATP + H2O = 2-formamido-N(1)-(5-O-phospho-beta-D-ribosyl)acetamidine + L-glutamate + ADP + phosphate + H(+)</text>
        <dbReference type="Rhea" id="RHEA:17129"/>
        <dbReference type="ChEBI" id="CHEBI:15377"/>
        <dbReference type="ChEBI" id="CHEBI:15378"/>
        <dbReference type="ChEBI" id="CHEBI:29985"/>
        <dbReference type="ChEBI" id="CHEBI:30616"/>
        <dbReference type="ChEBI" id="CHEBI:43474"/>
        <dbReference type="ChEBI" id="CHEBI:58359"/>
        <dbReference type="ChEBI" id="CHEBI:147286"/>
        <dbReference type="ChEBI" id="CHEBI:147287"/>
        <dbReference type="ChEBI" id="CHEBI:456216"/>
        <dbReference type="EC" id="6.3.5.3"/>
    </reaction>
</comment>
<evidence type="ECO:0000259" key="9">
    <source>
        <dbReference type="Pfam" id="PF00586"/>
    </source>
</evidence>
<protein>
    <recommendedName>
        <fullName evidence="8">Phosphoribosylformylglycinamidine synthase subunit PurL</fullName>
        <shortName evidence="8">FGAM synthase</shortName>
        <ecNumber evidence="8">6.3.5.3</ecNumber>
    </recommendedName>
    <alternativeName>
        <fullName evidence="8">Formylglycinamide ribonucleotide amidotransferase subunit II</fullName>
        <shortName evidence="8">FGAR amidotransferase II</shortName>
        <shortName evidence="8">FGAR-AT II</shortName>
    </alternativeName>
    <alternativeName>
        <fullName evidence="8">Glutamine amidotransferase PurL</fullName>
    </alternativeName>
    <alternativeName>
        <fullName evidence="8">Phosphoribosylformylglycinamidine synthase subunit II</fullName>
    </alternativeName>
</protein>
<dbReference type="InParanoid" id="D1C3A7"/>
<evidence type="ECO:0000256" key="2">
    <source>
        <dbReference type="ARBA" id="ARBA00022598"/>
    </source>
</evidence>
<feature type="binding site" evidence="8">
    <location>
        <position position="533"/>
    </location>
    <ligand>
        <name>Mg(2+)</name>
        <dbReference type="ChEBI" id="CHEBI:18420"/>
        <label>1</label>
    </ligand>
</feature>
<dbReference type="GO" id="GO:0000287">
    <property type="term" value="F:magnesium ion binding"/>
    <property type="evidence" value="ECO:0007669"/>
    <property type="project" value="UniProtKB-UniRule"/>
</dbReference>
<feature type="binding site" evidence="8">
    <location>
        <position position="112"/>
    </location>
    <ligand>
        <name>Mg(2+)</name>
        <dbReference type="ChEBI" id="CHEBI:18420"/>
        <label>2</label>
    </ligand>
</feature>
<dbReference type="PANTHER" id="PTHR43555">
    <property type="entry name" value="PHOSPHORIBOSYLFORMYLGLYCINAMIDINE SYNTHASE SUBUNIT PURL"/>
    <property type="match status" value="1"/>
</dbReference>
<evidence type="ECO:0000259" key="11">
    <source>
        <dbReference type="Pfam" id="PF18072"/>
    </source>
</evidence>
<feature type="binding site" evidence="8">
    <location>
        <position position="86"/>
    </location>
    <ligand>
        <name>ATP</name>
        <dbReference type="ChEBI" id="CHEBI:30616"/>
    </ligand>
</feature>
<feature type="binding site" evidence="8">
    <location>
        <position position="233"/>
    </location>
    <ligand>
        <name>substrate</name>
    </ligand>
</feature>
<feature type="domain" description="PurM-like N-terminal" evidence="9">
    <location>
        <begin position="69"/>
        <end position="184"/>
    </location>
</feature>
<dbReference type="Pfam" id="PF00586">
    <property type="entry name" value="AIRS"/>
    <property type="match status" value="2"/>
</dbReference>